<dbReference type="SUPFAM" id="SSF51735">
    <property type="entry name" value="NAD(P)-binding Rossmann-fold domains"/>
    <property type="match status" value="1"/>
</dbReference>
<proteinExistence type="predicted"/>
<protein>
    <recommendedName>
        <fullName evidence="3">Quinate/shikimate 5-dehydrogenase/glutamyl-tRNA reductase domain-containing protein</fullName>
    </recommendedName>
</protein>
<accession>A0A844XVY0</accession>
<dbReference type="Gene3D" id="3.40.50.720">
    <property type="entry name" value="NAD(P)-binding Rossmann-like Domain"/>
    <property type="match status" value="1"/>
</dbReference>
<dbReference type="InterPro" id="IPR036291">
    <property type="entry name" value="NAD(P)-bd_dom_sf"/>
</dbReference>
<dbReference type="OrthoDB" id="5377001at2"/>
<dbReference type="Proteomes" id="UP000444185">
    <property type="component" value="Unassembled WGS sequence"/>
</dbReference>
<dbReference type="RefSeq" id="WP_160606050.1">
    <property type="nucleotide sequence ID" value="NZ_WTYF01000002.1"/>
</dbReference>
<gene>
    <name evidence="1" type="ORF">GRI42_00095</name>
</gene>
<sequence length="338" mass="35742">MVDGMRQRERAGAKPVSRAALLSLMDSLPPRVTSRFRVGASNGSEGIESIYIETFIRPDELNGRPGKSVLQKVEQAIAVASKEGAQVATLGGFTSIFVEAGAKIPADAPALTSGNTLTAALIVRGIERALSGLGRNLSTEDVLVIGASGDIGSGVSRWLAGRCRSLTLAARNRQRLERERAILSGEGRVEIAYDVAAALSQATLVVAAASTTDNPFPLDKCRPGTLLCDAGYPKNLAARVPQGVHLFHGGMGEISGGLPSHDGMLEQFYRFPQQGIAHGCMLEGAVLALAGRYEPFSQGRGRITPQRIDEIWALASTHGVSPAPLFNDAGLWLAERCM</sequence>
<comment type="caution">
    <text evidence="1">The sequence shown here is derived from an EMBL/GenBank/DDBJ whole genome shotgun (WGS) entry which is preliminary data.</text>
</comment>
<evidence type="ECO:0000313" key="1">
    <source>
        <dbReference type="EMBL" id="MXO49704.1"/>
    </source>
</evidence>
<evidence type="ECO:0000313" key="2">
    <source>
        <dbReference type="Proteomes" id="UP000444185"/>
    </source>
</evidence>
<name>A0A844XVY0_9SPHN</name>
<dbReference type="EMBL" id="WTYF01000002">
    <property type="protein sequence ID" value="MXO49704.1"/>
    <property type="molecule type" value="Genomic_DNA"/>
</dbReference>
<keyword evidence="2" id="KW-1185">Reference proteome</keyword>
<organism evidence="1 2">
    <name type="scientific">Qipengyuania gaetbuli</name>
    <dbReference type="NCBI Taxonomy" id="266952"/>
    <lineage>
        <taxon>Bacteria</taxon>
        <taxon>Pseudomonadati</taxon>
        <taxon>Pseudomonadota</taxon>
        <taxon>Alphaproteobacteria</taxon>
        <taxon>Sphingomonadales</taxon>
        <taxon>Erythrobacteraceae</taxon>
        <taxon>Qipengyuania</taxon>
    </lineage>
</organism>
<reference evidence="1 2" key="1">
    <citation type="submission" date="2019-12" db="EMBL/GenBank/DDBJ databases">
        <title>Genomic-based taxomic classification of the family Erythrobacteraceae.</title>
        <authorList>
            <person name="Xu L."/>
        </authorList>
    </citation>
    <scope>NUCLEOTIDE SEQUENCE [LARGE SCALE GENOMIC DNA]</scope>
    <source>
        <strain evidence="1 2">DSM 16225</strain>
    </source>
</reference>
<evidence type="ECO:0008006" key="3">
    <source>
        <dbReference type="Google" id="ProtNLM"/>
    </source>
</evidence>
<dbReference type="AlphaFoldDB" id="A0A844XVY0"/>